<dbReference type="OMA" id="FCGGDCL"/>
<dbReference type="HOGENOM" id="CLU_034763_1_0_1"/>
<dbReference type="InterPro" id="IPR029058">
    <property type="entry name" value="AB_hydrolase_fold"/>
</dbReference>
<dbReference type="EMBL" id="FP929125">
    <property type="protein sequence ID" value="CBX94642.1"/>
    <property type="molecule type" value="Genomic_DNA"/>
</dbReference>
<organism evidence="4">
    <name type="scientific">Leptosphaeria maculans (strain JN3 / isolate v23.1.3 / race Av1-4-5-6-7-8)</name>
    <name type="common">Blackleg fungus</name>
    <name type="synonym">Phoma lingam</name>
    <dbReference type="NCBI Taxonomy" id="985895"/>
    <lineage>
        <taxon>Eukaryota</taxon>
        <taxon>Fungi</taxon>
        <taxon>Dikarya</taxon>
        <taxon>Ascomycota</taxon>
        <taxon>Pezizomycotina</taxon>
        <taxon>Dothideomycetes</taxon>
        <taxon>Pleosporomycetidae</taxon>
        <taxon>Pleosporales</taxon>
        <taxon>Pleosporineae</taxon>
        <taxon>Leptosphaeriaceae</taxon>
        <taxon>Plenodomus</taxon>
        <taxon>Plenodomus lingam/Leptosphaeria maculans species complex</taxon>
    </lineage>
</organism>
<dbReference type="InParanoid" id="E4ZTT2"/>
<protein>
    <recommendedName>
        <fullName evidence="2">AB hydrolase-1 domain-containing protein</fullName>
    </recommendedName>
</protein>
<dbReference type="AlphaFoldDB" id="E4ZTT2"/>
<proteinExistence type="predicted"/>
<dbReference type="InterPro" id="IPR000073">
    <property type="entry name" value="AB_hydrolase_1"/>
</dbReference>
<accession>E4ZTT2</accession>
<dbReference type="PANTHER" id="PTHR42886">
    <property type="entry name" value="RE40534P-RELATED"/>
    <property type="match status" value="1"/>
</dbReference>
<dbReference type="SUPFAM" id="SSF53474">
    <property type="entry name" value="alpha/beta-Hydrolases"/>
    <property type="match status" value="1"/>
</dbReference>
<sequence length="445" mass="47491">MALLSSLLSLVLAGLAAARQCSNFLIPVDINSRQGQFKEITVESNLDVGGFATKLNEFQTNYTATLLEGYQTLSGTFQISAQYCRPDRGSSGTIQVLTHGIGFDKTYWDLDYDNYAYSYVNTALEAGYSTLAIDRFGIGNSSHGDPLNDIQAPAEVEALHAVTLKLRQGKIKQIDSAYGKVIHVGHSFGSVQSYWLSALYPNSTDGVILTGYSAAGSFLPYIVAGWNLHSARLNQPLRFGNASNAVVNKLAAQYGLKTDLAASLQKLLVQGGVNLSLQEVGDIVSSTEILDLITGYNTSVISYDYPPGYLTSSDLTALQYAFLYPKMYELGLALEAEQTKQPVTTGELLTIGSAPASSPFSGPVLVITGEYDVPFCGGNCYAQLPGSNTKTASIPAGVAEAYPSASSFEAYIQPGTGHGLTFQRNATAGYEVIQRFLAENGLAAS</sequence>
<dbReference type="Pfam" id="PF12697">
    <property type="entry name" value="Abhydrolase_6"/>
    <property type="match status" value="1"/>
</dbReference>
<name>E4ZTT2_LEPMJ</name>
<reference evidence="4" key="1">
    <citation type="journal article" date="2011" name="Nat. Commun.">
        <title>Effector diversification within compartments of the Leptosphaeria maculans genome affected by Repeat-Induced Point mutations.</title>
        <authorList>
            <person name="Rouxel T."/>
            <person name="Grandaubert J."/>
            <person name="Hane J.K."/>
            <person name="Hoede C."/>
            <person name="van de Wouw A.P."/>
            <person name="Couloux A."/>
            <person name="Dominguez V."/>
            <person name="Anthouard V."/>
            <person name="Bally P."/>
            <person name="Bourras S."/>
            <person name="Cozijnsen A.J."/>
            <person name="Ciuffetti L.M."/>
            <person name="Degrave A."/>
            <person name="Dilmaghani A."/>
            <person name="Duret L."/>
            <person name="Fudal I."/>
            <person name="Goodwin S.B."/>
            <person name="Gout L."/>
            <person name="Glaser N."/>
            <person name="Linglin J."/>
            <person name="Kema G.H.J."/>
            <person name="Lapalu N."/>
            <person name="Lawrence C.B."/>
            <person name="May K."/>
            <person name="Meyer M."/>
            <person name="Ollivier B."/>
            <person name="Poulain J."/>
            <person name="Schoch C.L."/>
            <person name="Simon A."/>
            <person name="Spatafora J.W."/>
            <person name="Stachowiak A."/>
            <person name="Turgeon B.G."/>
            <person name="Tyler B.M."/>
            <person name="Vincent D."/>
            <person name="Weissenbach J."/>
            <person name="Amselem J."/>
            <person name="Quesneville H."/>
            <person name="Oliver R.P."/>
            <person name="Wincker P."/>
            <person name="Balesdent M.-H."/>
            <person name="Howlett B.J."/>
        </authorList>
    </citation>
    <scope>NUCLEOTIDE SEQUENCE [LARGE SCALE GENOMIC DNA]</scope>
    <source>
        <strain evidence="4">JN3 / isolate v23.1.3 / race Av1-4-5-6-7-8</strain>
    </source>
</reference>
<evidence type="ECO:0000313" key="4">
    <source>
        <dbReference type="Proteomes" id="UP000002668"/>
    </source>
</evidence>
<dbReference type="VEuPathDB" id="FungiDB:LEMA_P116450.1"/>
<evidence type="ECO:0000313" key="3">
    <source>
        <dbReference type="EMBL" id="CBX94642.1"/>
    </source>
</evidence>
<feature type="domain" description="AB hydrolase-1" evidence="2">
    <location>
        <begin position="96"/>
        <end position="233"/>
    </location>
</feature>
<dbReference type="PANTHER" id="PTHR42886:SF87">
    <property type="entry name" value="AB HYDROLASE-1 DOMAIN-CONTAINING PROTEIN"/>
    <property type="match status" value="1"/>
</dbReference>
<feature type="chain" id="PRO_5003193148" description="AB hydrolase-1 domain-containing protein" evidence="1">
    <location>
        <begin position="19"/>
        <end position="445"/>
    </location>
</feature>
<dbReference type="OrthoDB" id="190201at2759"/>
<dbReference type="RefSeq" id="XP_003838121.1">
    <property type="nucleotide sequence ID" value="XM_003838073.1"/>
</dbReference>
<gene>
    <name evidence="3" type="ORF">LEMA_P116450.1</name>
</gene>
<evidence type="ECO:0000259" key="2">
    <source>
        <dbReference type="Pfam" id="PF12697"/>
    </source>
</evidence>
<keyword evidence="1" id="KW-0732">Signal</keyword>
<dbReference type="Gene3D" id="3.40.50.1820">
    <property type="entry name" value="alpha/beta hydrolase"/>
    <property type="match status" value="1"/>
</dbReference>
<dbReference type="GeneID" id="13291390"/>
<dbReference type="STRING" id="985895.E4ZTT2"/>
<keyword evidence="4" id="KW-1185">Reference proteome</keyword>
<evidence type="ECO:0000256" key="1">
    <source>
        <dbReference type="SAM" id="SignalP"/>
    </source>
</evidence>
<dbReference type="Proteomes" id="UP000002668">
    <property type="component" value="Genome"/>
</dbReference>
<dbReference type="eggNOG" id="ENOG502S0NN">
    <property type="taxonomic scope" value="Eukaryota"/>
</dbReference>
<feature type="signal peptide" evidence="1">
    <location>
        <begin position="1"/>
        <end position="18"/>
    </location>
</feature>